<feature type="transmembrane region" description="Helical" evidence="1">
    <location>
        <begin position="38"/>
        <end position="58"/>
    </location>
</feature>
<keyword evidence="1" id="KW-1133">Transmembrane helix</keyword>
<dbReference type="RefSeq" id="WP_147661748.1">
    <property type="nucleotide sequence ID" value="NZ_CP042905.2"/>
</dbReference>
<keyword evidence="3" id="KW-1185">Reference proteome</keyword>
<proteinExistence type="predicted"/>
<sequence length="158" mass="18745">MLKILLIIWGLLHNLLLILIFFLRFKGFEKNKDIIQKIGYFYLGLTPFAIIVWILSVLNERPSSNGIFCAIFLLYIGLEAIFDFILKIEFRNIWYLLVPYLILYYAVNYGIVMMIWAESQPWGIVLLVLWIIQLIANTISHRRPKEKIEILKLRDEKP</sequence>
<organism evidence="2 3">
    <name type="scientific">Promethearchaeum syntrophicum</name>
    <dbReference type="NCBI Taxonomy" id="2594042"/>
    <lineage>
        <taxon>Archaea</taxon>
        <taxon>Promethearchaeati</taxon>
        <taxon>Promethearchaeota</taxon>
        <taxon>Promethearchaeia</taxon>
        <taxon>Promethearchaeales</taxon>
        <taxon>Promethearchaeaceae</taxon>
        <taxon>Promethearchaeum</taxon>
    </lineage>
</organism>
<feature type="transmembrane region" description="Helical" evidence="1">
    <location>
        <begin position="122"/>
        <end position="139"/>
    </location>
</feature>
<dbReference type="Proteomes" id="UP000321408">
    <property type="component" value="Chromosome"/>
</dbReference>
<dbReference type="GeneID" id="41328629"/>
<accession>A0A5B9D6N2</accession>
<protein>
    <submittedName>
        <fullName evidence="2">Uncharacterized protein</fullName>
    </submittedName>
</protein>
<gene>
    <name evidence="2" type="ORF">DSAG12_00625</name>
</gene>
<dbReference type="AlphaFoldDB" id="A0A5B9D6N2"/>
<feature type="transmembrane region" description="Helical" evidence="1">
    <location>
        <begin position="93"/>
        <end position="116"/>
    </location>
</feature>
<reference evidence="2 3" key="1">
    <citation type="journal article" date="2020" name="Nature">
        <title>Isolation of an archaeon at the prokaryote-eukaryote interface.</title>
        <authorList>
            <person name="Imachi H."/>
            <person name="Nobu M.K."/>
            <person name="Nakahara N."/>
            <person name="Morono Y."/>
            <person name="Ogawara M."/>
            <person name="Takaki Y."/>
            <person name="Takano Y."/>
            <person name="Uematsu K."/>
            <person name="Ikuta T."/>
            <person name="Ito M."/>
            <person name="Matsui Y."/>
            <person name="Miyazaki M."/>
            <person name="Murata K."/>
            <person name="Saito Y."/>
            <person name="Sakai S."/>
            <person name="Song C."/>
            <person name="Tasumi E."/>
            <person name="Yamanaka Y."/>
            <person name="Yamaguchi T."/>
            <person name="Kamagata Y."/>
            <person name="Tamaki H."/>
            <person name="Takai K."/>
        </authorList>
    </citation>
    <scope>NUCLEOTIDE SEQUENCE [LARGE SCALE GENOMIC DNA]</scope>
    <source>
        <strain evidence="2 3">MK-D1</strain>
    </source>
</reference>
<keyword evidence="1" id="KW-0812">Transmembrane</keyword>
<evidence type="ECO:0000256" key="1">
    <source>
        <dbReference type="SAM" id="Phobius"/>
    </source>
</evidence>
<reference evidence="2 3" key="2">
    <citation type="journal article" date="2024" name="Int. J. Syst. Evol. Microbiol.">
        <title>Promethearchaeum syntrophicum gen. nov., sp. nov., an anaerobic, obligately syntrophic archaeon, the first isolate of the lineage 'Asgard' archaea, and proposal of the new archaeal phylum Promethearchaeota phyl. nov. and kingdom Promethearchaeati regn. nov.</title>
        <authorList>
            <person name="Imachi H."/>
            <person name="Nobu M.K."/>
            <person name="Kato S."/>
            <person name="Takaki Y."/>
            <person name="Miyazaki M."/>
            <person name="Miyata M."/>
            <person name="Ogawara M."/>
            <person name="Saito Y."/>
            <person name="Sakai S."/>
            <person name="Tahara Y.O."/>
            <person name="Takano Y."/>
            <person name="Tasumi E."/>
            <person name="Uematsu K."/>
            <person name="Yoshimura T."/>
            <person name="Itoh T."/>
            <person name="Ohkuma M."/>
            <person name="Takai K."/>
        </authorList>
    </citation>
    <scope>NUCLEOTIDE SEQUENCE [LARGE SCALE GENOMIC DNA]</scope>
    <source>
        <strain evidence="2 3">MK-D1</strain>
    </source>
</reference>
<name>A0A5B9D6N2_9ARCH</name>
<evidence type="ECO:0000313" key="2">
    <source>
        <dbReference type="EMBL" id="QEE14808.1"/>
    </source>
</evidence>
<keyword evidence="1" id="KW-0472">Membrane</keyword>
<feature type="transmembrane region" description="Helical" evidence="1">
    <location>
        <begin position="6"/>
        <end position="26"/>
    </location>
</feature>
<feature type="transmembrane region" description="Helical" evidence="1">
    <location>
        <begin position="64"/>
        <end position="86"/>
    </location>
</feature>
<dbReference type="KEGG" id="psyt:DSAG12_00625"/>
<dbReference type="EMBL" id="CP042905">
    <property type="protein sequence ID" value="QEE14808.1"/>
    <property type="molecule type" value="Genomic_DNA"/>
</dbReference>
<evidence type="ECO:0000313" key="3">
    <source>
        <dbReference type="Proteomes" id="UP000321408"/>
    </source>
</evidence>